<proteinExistence type="predicted"/>
<name>A0ACC1D430_9NEOP</name>
<evidence type="ECO:0000313" key="2">
    <source>
        <dbReference type="Proteomes" id="UP000824533"/>
    </source>
</evidence>
<evidence type="ECO:0000313" key="1">
    <source>
        <dbReference type="EMBL" id="KAJ0178684.1"/>
    </source>
</evidence>
<reference evidence="1 2" key="1">
    <citation type="journal article" date="2021" name="Front. Genet.">
        <title>Chromosome-Level Genome Assembly Reveals Significant Gene Expansion in the Toll and IMD Signaling Pathways of Dendrolimus kikuchii.</title>
        <authorList>
            <person name="Zhou J."/>
            <person name="Wu P."/>
            <person name="Xiong Z."/>
            <person name="Liu N."/>
            <person name="Zhao N."/>
            <person name="Ji M."/>
            <person name="Qiu Y."/>
            <person name="Yang B."/>
        </authorList>
    </citation>
    <scope>NUCLEOTIDE SEQUENCE [LARGE SCALE GENOMIC DNA]</scope>
    <source>
        <strain evidence="1">Ann1</strain>
    </source>
</reference>
<keyword evidence="2" id="KW-1185">Reference proteome</keyword>
<protein>
    <submittedName>
        <fullName evidence="1">Uncharacterized protein</fullName>
    </submittedName>
</protein>
<comment type="caution">
    <text evidence="1">The sequence shown here is derived from an EMBL/GenBank/DDBJ whole genome shotgun (WGS) entry which is preliminary data.</text>
</comment>
<dbReference type="Proteomes" id="UP000824533">
    <property type="component" value="Linkage Group LG09"/>
</dbReference>
<accession>A0ACC1D430</accession>
<dbReference type="EMBL" id="CM034395">
    <property type="protein sequence ID" value="KAJ0178684.1"/>
    <property type="molecule type" value="Genomic_DNA"/>
</dbReference>
<sequence length="87" mass="9142">MASLFLSGVVLGTRAKWALVILREKACISQLSMLTKIGDKCIAITSHSGNTALKVSANVRDSSHTNASPTCSSSSIVVTFSNIFISP</sequence>
<gene>
    <name evidence="1" type="ORF">K1T71_005459</name>
</gene>
<organism evidence="1 2">
    <name type="scientific">Dendrolimus kikuchii</name>
    <dbReference type="NCBI Taxonomy" id="765133"/>
    <lineage>
        <taxon>Eukaryota</taxon>
        <taxon>Metazoa</taxon>
        <taxon>Ecdysozoa</taxon>
        <taxon>Arthropoda</taxon>
        <taxon>Hexapoda</taxon>
        <taxon>Insecta</taxon>
        <taxon>Pterygota</taxon>
        <taxon>Neoptera</taxon>
        <taxon>Endopterygota</taxon>
        <taxon>Lepidoptera</taxon>
        <taxon>Glossata</taxon>
        <taxon>Ditrysia</taxon>
        <taxon>Bombycoidea</taxon>
        <taxon>Lasiocampidae</taxon>
        <taxon>Dendrolimus</taxon>
    </lineage>
</organism>